<gene>
    <name evidence="1" type="ordered locus">Cd36_00050</name>
    <name evidence="2" type="ORF">CD36_00050</name>
</gene>
<name>B9W6G4_CANDC</name>
<dbReference type="RefSeq" id="XP_002416685.1">
    <property type="nucleotide sequence ID" value="XM_002416640.1"/>
</dbReference>
<proteinExistence type="predicted"/>
<dbReference type="VEuPathDB" id="FungiDB:CD36_00050"/>
<organism evidence="2 3">
    <name type="scientific">Candida dubliniensis (strain CD36 / ATCC MYA-646 / CBS 7987 / NCPF 3949 / NRRL Y-17841)</name>
    <name type="common">Yeast</name>
    <dbReference type="NCBI Taxonomy" id="573826"/>
    <lineage>
        <taxon>Eukaryota</taxon>
        <taxon>Fungi</taxon>
        <taxon>Dikarya</taxon>
        <taxon>Ascomycota</taxon>
        <taxon>Saccharomycotina</taxon>
        <taxon>Pichiomycetes</taxon>
        <taxon>Debaryomycetaceae</taxon>
        <taxon>Candida/Lodderomyces clade</taxon>
        <taxon>Candida</taxon>
    </lineage>
</organism>
<evidence type="ECO:0000313" key="2">
    <source>
        <dbReference type="EMBL" id="CAX44267.1"/>
    </source>
</evidence>
<dbReference type="AlphaFoldDB" id="B9W6G4"/>
<dbReference type="GeneID" id="8044217"/>
<dbReference type="HOGENOM" id="CLU_079396_0_0_1"/>
<dbReference type="CGD" id="CAL0000166952">
    <property type="gene designation" value="Cd36_00050"/>
</dbReference>
<dbReference type="EMBL" id="FM992688">
    <property type="protein sequence ID" value="CAX44267.1"/>
    <property type="molecule type" value="Genomic_DNA"/>
</dbReference>
<protein>
    <submittedName>
        <fullName evidence="2">Retroposon Tca gag protein, putative</fullName>
    </submittedName>
</protein>
<evidence type="ECO:0000313" key="1">
    <source>
        <dbReference type="CGD" id="CAL0000166952"/>
    </source>
</evidence>
<dbReference type="KEGG" id="cdu:CD36_00050"/>
<keyword evidence="3" id="KW-1185">Reference proteome</keyword>
<dbReference type="OrthoDB" id="10307677at2759"/>
<evidence type="ECO:0000313" key="3">
    <source>
        <dbReference type="Proteomes" id="UP000002605"/>
    </source>
</evidence>
<accession>B9W6G4</accession>
<reference evidence="2 3" key="1">
    <citation type="journal article" date="2009" name="Genome Res.">
        <title>Comparative genomics of the fungal pathogens Candida dubliniensis and Candida albicans.</title>
        <authorList>
            <person name="Jackson A.P."/>
            <person name="Gamble J.A."/>
            <person name="Yeomans T."/>
            <person name="Moran G.P."/>
            <person name="Saunders D."/>
            <person name="Harris D."/>
            <person name="Aslett M."/>
            <person name="Barrell J.F."/>
            <person name="Butler G."/>
            <person name="Citiulo F."/>
            <person name="Coleman D.C."/>
            <person name="de Groot P.W.J."/>
            <person name="Goodwin T.J."/>
            <person name="Quail M.A."/>
            <person name="McQuillan J."/>
            <person name="Munro C.A."/>
            <person name="Pain A."/>
            <person name="Poulter R.T."/>
            <person name="Rajandream M.A."/>
            <person name="Renauld H."/>
            <person name="Spiering M.J."/>
            <person name="Tivey A."/>
            <person name="Gow N.A.R."/>
            <person name="Barrell B."/>
            <person name="Sullivan D.J."/>
            <person name="Berriman M."/>
        </authorList>
    </citation>
    <scope>NUCLEOTIDE SEQUENCE [LARGE SCALE GENOMIC DNA]</scope>
    <source>
        <strain evidence="3">CD36 / ATCC MYA-646 / CBS 7987 / NCPF 3949 / NRRL Y-17841</strain>
    </source>
</reference>
<sequence>MAGFSDDDLRQMMGTLSILVADSKREIGQLHEKLEHNGETKYQSLETYINSKYTTTIKSFEKLKYLDIDDPELVNSWIICFNQVKRLHPQVFDAFMNAKSEDEIGIEKLQYTPYTGKQLNDMMRIFYMRISELIERKVDPNVSREIDNGETKFAPNLFKKVYEMIISKPDVSAAERIGHALFKLQSKSRELERDSTYLLCQHLQTQEHQHDDLIYKFLIGGVSPWYLHSQIYLSSYKLGTSNLFLEVYARHYELYKADPNYKLPDIMTLLNEIRSNRDYSKVVNAAKKGSTSQECFREEQQKVTPSLLDQLVD</sequence>
<dbReference type="Proteomes" id="UP000002605">
    <property type="component" value="Chromosome 1"/>
</dbReference>